<dbReference type="Pfam" id="PF03173">
    <property type="entry name" value="CHB_HEX"/>
    <property type="match status" value="1"/>
</dbReference>
<dbReference type="Gene3D" id="3.20.20.80">
    <property type="entry name" value="Glycosidases"/>
    <property type="match status" value="1"/>
</dbReference>
<comment type="similarity">
    <text evidence="2">Belongs to the glycosyl hydrolase 20 family.</text>
</comment>
<dbReference type="Gene3D" id="3.30.379.10">
    <property type="entry name" value="Chitobiase/beta-hexosaminidase domain 2-like"/>
    <property type="match status" value="1"/>
</dbReference>
<evidence type="ECO:0000259" key="8">
    <source>
        <dbReference type="SMART" id="SM01081"/>
    </source>
</evidence>
<evidence type="ECO:0000256" key="3">
    <source>
        <dbReference type="ARBA" id="ARBA00012663"/>
    </source>
</evidence>
<reference evidence="9 10" key="1">
    <citation type="submission" date="2021-12" db="EMBL/GenBank/DDBJ databases">
        <title>Genome seq of p7.</title>
        <authorList>
            <person name="Seo T."/>
        </authorList>
    </citation>
    <scope>NUCLEOTIDE SEQUENCE [LARGE SCALE GENOMIC DNA]</scope>
    <source>
        <strain evidence="9 10">P7</strain>
    </source>
</reference>
<evidence type="ECO:0000313" key="9">
    <source>
        <dbReference type="EMBL" id="MCE4540021.1"/>
    </source>
</evidence>
<sequence length="819" mass="88570">MTLGLLLGAGQAAARPAGGEFALRWSVAGIEQSGSETLSRVRFSLRNGSGEALPATGWAIYFTTLATARPQQTAQLSVEEVAGTLYRLRPGPAFAGLPAGASIDLDFTQPGAVTRPDKAPQGPYLAYDDAPAQAQRLGAYRIDARPPGAQAAEDGPEALYARNAAPAAEGPPPGRVLPTPLLEREGRGELVLQAPPRIEAPAALGPEQARLRDLFAARLPGLRPQGRLRLALGPVAGQTSPEAYRLRIDPADGIAITGVGAEGVARGVESLRQLLPAAPAGRLALPALEIVDAPRFAYRGLMLDVARNFRSPAEVCRVVELMAQFKLNRLHLHLTDDEGWRLAIPGLPELTTYGAVRGHAADESEHLLPAHGSGPDPHDPRGSGFYDARGFIAILRCAAERRIEVLPEIEMPGHARAAVKAMEARARRLQAAGQPAEAERYRLRDPGDRSRYRSAQGHDDNVIDPGLPSTYRFVQRVLGELKHLYARAGLTLRRVHLGGDELGDGAWEQSPATLALMKRQHLAGTADAWDAFYGRIARDAAALGLQLAGWEELGARKTGQPGRDRLVPNPRFTGRGFELFVWNNLDGSEDLAYRLANAGYGVVLAPATRLYFDMAPSHDPREPGVDWAAYADLHDVWSFAPLDATRSSATDPRPRAGLDALSSDGRRRVLGLEGTLFSEAMREPAQTDHLLMPRLLGLAERAWAADPAWARVRDPAEARRLHDADWSRWRRLLGERLLPWLDATWPDLAYRMPPPGLRREGGRVLVNHLFPGTTVRYTLDGSAPRADSPVVDGAIVTDRPVTAAAFTHNGRTSLALTLP</sequence>
<dbReference type="PANTHER" id="PTHR22600:SF57">
    <property type="entry name" value="BETA-N-ACETYLHEXOSAMINIDASE"/>
    <property type="match status" value="1"/>
</dbReference>
<dbReference type="EC" id="3.2.1.52" evidence="3"/>
<dbReference type="InterPro" id="IPR014756">
    <property type="entry name" value="Ig_E-set"/>
</dbReference>
<dbReference type="InterPro" id="IPR004866">
    <property type="entry name" value="CHB/HEX_N_dom"/>
</dbReference>
<evidence type="ECO:0000256" key="2">
    <source>
        <dbReference type="ARBA" id="ARBA00006285"/>
    </source>
</evidence>
<dbReference type="PANTHER" id="PTHR22600">
    <property type="entry name" value="BETA-HEXOSAMINIDASE"/>
    <property type="match status" value="1"/>
</dbReference>
<keyword evidence="4" id="KW-0378">Hydrolase</keyword>
<dbReference type="InterPro" id="IPR008965">
    <property type="entry name" value="CBM2/CBM3_carb-bd_dom_sf"/>
</dbReference>
<evidence type="ECO:0000313" key="10">
    <source>
        <dbReference type="Proteomes" id="UP001201463"/>
    </source>
</evidence>
<comment type="caution">
    <text evidence="9">The sequence shown here is derived from an EMBL/GenBank/DDBJ whole genome shotgun (WGS) entry which is preliminary data.</text>
</comment>
<dbReference type="Pfam" id="PF03174">
    <property type="entry name" value="CHB_HEX_C"/>
    <property type="match status" value="1"/>
</dbReference>
<dbReference type="Gene3D" id="2.60.40.10">
    <property type="entry name" value="Immunoglobulins"/>
    <property type="match status" value="1"/>
</dbReference>
<evidence type="ECO:0000256" key="4">
    <source>
        <dbReference type="ARBA" id="ARBA00022801"/>
    </source>
</evidence>
<evidence type="ECO:0000256" key="5">
    <source>
        <dbReference type="ARBA" id="ARBA00023295"/>
    </source>
</evidence>
<feature type="domain" description="Chitobiase/beta-hexosaminidases N-terminal" evidence="8">
    <location>
        <begin position="19"/>
        <end position="175"/>
    </location>
</feature>
<dbReference type="SUPFAM" id="SSF55545">
    <property type="entry name" value="beta-N-acetylhexosaminidase-like domain"/>
    <property type="match status" value="1"/>
</dbReference>
<comment type="catalytic activity">
    <reaction evidence="1">
        <text>Hydrolysis of terminal non-reducing N-acetyl-D-hexosamine residues in N-acetyl-beta-D-hexosaminides.</text>
        <dbReference type="EC" id="3.2.1.52"/>
    </reaction>
</comment>
<dbReference type="Proteomes" id="UP001201463">
    <property type="component" value="Unassembled WGS sequence"/>
</dbReference>
<dbReference type="SUPFAM" id="SSF49384">
    <property type="entry name" value="Carbohydrate-binding domain"/>
    <property type="match status" value="1"/>
</dbReference>
<keyword evidence="10" id="KW-1185">Reference proteome</keyword>
<dbReference type="PRINTS" id="PR00738">
    <property type="entry name" value="GLHYDRLASE20"/>
</dbReference>
<dbReference type="InterPro" id="IPR015882">
    <property type="entry name" value="HEX_bac_N"/>
</dbReference>
<protein>
    <recommendedName>
        <fullName evidence="3">beta-N-acetylhexosaminidase</fullName>
        <ecNumber evidence="3">3.2.1.52</ecNumber>
    </recommendedName>
    <alternativeName>
        <fullName evidence="6">Beta-N-acetylhexosaminidase</fullName>
    </alternativeName>
    <alternativeName>
        <fullName evidence="7">N-acetyl-beta-glucosaminidase</fullName>
    </alternativeName>
</protein>
<dbReference type="InterPro" id="IPR004867">
    <property type="entry name" value="CHB_C_dom"/>
</dbReference>
<dbReference type="InterPro" id="IPR012291">
    <property type="entry name" value="CBM2_carb-bd_dom_sf"/>
</dbReference>
<accession>A0ABS8XN57</accession>
<dbReference type="InterPro" id="IPR029018">
    <property type="entry name" value="Hex-like_dom2"/>
</dbReference>
<dbReference type="EMBL" id="JAJTWT010000012">
    <property type="protein sequence ID" value="MCE4540021.1"/>
    <property type="molecule type" value="Genomic_DNA"/>
</dbReference>
<dbReference type="Pfam" id="PF02838">
    <property type="entry name" value="Glyco_hydro_20b"/>
    <property type="match status" value="1"/>
</dbReference>
<evidence type="ECO:0000256" key="6">
    <source>
        <dbReference type="ARBA" id="ARBA00030512"/>
    </source>
</evidence>
<dbReference type="InterPro" id="IPR015883">
    <property type="entry name" value="Glyco_hydro_20_cat"/>
</dbReference>
<evidence type="ECO:0000256" key="7">
    <source>
        <dbReference type="ARBA" id="ARBA00033000"/>
    </source>
</evidence>
<dbReference type="RefSeq" id="WP_233394537.1">
    <property type="nucleotide sequence ID" value="NZ_JAJTWT010000012.1"/>
</dbReference>
<dbReference type="SMART" id="SM01081">
    <property type="entry name" value="CHB_HEX"/>
    <property type="match status" value="1"/>
</dbReference>
<organism evidence="9 10">
    <name type="scientific">Pelomonas caseinilytica</name>
    <dbReference type="NCBI Taxonomy" id="2906763"/>
    <lineage>
        <taxon>Bacteria</taxon>
        <taxon>Pseudomonadati</taxon>
        <taxon>Pseudomonadota</taxon>
        <taxon>Betaproteobacteria</taxon>
        <taxon>Burkholderiales</taxon>
        <taxon>Sphaerotilaceae</taxon>
        <taxon>Roseateles</taxon>
    </lineage>
</organism>
<evidence type="ECO:0000256" key="1">
    <source>
        <dbReference type="ARBA" id="ARBA00001231"/>
    </source>
</evidence>
<dbReference type="Pfam" id="PF00728">
    <property type="entry name" value="Glyco_hydro_20"/>
    <property type="match status" value="1"/>
</dbReference>
<name>A0ABS8XN57_9BURK</name>
<dbReference type="InterPro" id="IPR025705">
    <property type="entry name" value="Beta_hexosaminidase_sua/sub"/>
</dbReference>
<dbReference type="SUPFAM" id="SSF51445">
    <property type="entry name" value="(Trans)glycosidases"/>
    <property type="match status" value="1"/>
</dbReference>
<proteinExistence type="inferred from homology"/>
<gene>
    <name evidence="9" type="ORF">LXT12_22470</name>
</gene>
<dbReference type="Gene3D" id="2.60.40.290">
    <property type="match status" value="1"/>
</dbReference>
<keyword evidence="5" id="KW-0326">Glycosidase</keyword>
<dbReference type="InterPro" id="IPR013783">
    <property type="entry name" value="Ig-like_fold"/>
</dbReference>
<dbReference type="InterPro" id="IPR017853">
    <property type="entry name" value="GH"/>
</dbReference>
<dbReference type="SUPFAM" id="SSF81296">
    <property type="entry name" value="E set domains"/>
    <property type="match status" value="1"/>
</dbReference>